<evidence type="ECO:0000313" key="1">
    <source>
        <dbReference type="EMBL" id="EEG51790.1"/>
    </source>
</evidence>
<name>C0DA54_9FIRM</name>
<sequence>MPERNSSANTILPVVRVKNAEGEQTMIEKGDIVTWESQARGSWVEKRGTVVAVVPPGESALGWVPAGTPKSHIKFEVDVYLRGDRAVVAVPAGAYGGLTHYYAPRLSVLEVRGNE</sequence>
<dbReference type="EMBL" id="ACCJ01000527">
    <property type="protein sequence ID" value="EEG51790.1"/>
    <property type="molecule type" value="Genomic_DNA"/>
</dbReference>
<reference evidence="1 2" key="1">
    <citation type="submission" date="2009-02" db="EMBL/GenBank/DDBJ databases">
        <title>Draft genome sequence of Clostridium asparagiforme (DSM 15981).</title>
        <authorList>
            <person name="Sudarsanam P."/>
            <person name="Ley R."/>
            <person name="Guruge J."/>
            <person name="Turnbaugh P.J."/>
            <person name="Mahowald M."/>
            <person name="Liep D."/>
            <person name="Gordon J."/>
        </authorList>
    </citation>
    <scope>NUCLEOTIDE SEQUENCE [LARGE SCALE GENOMIC DNA]</scope>
    <source>
        <strain evidence="1 2">DSM 15981</strain>
    </source>
</reference>
<accession>C0DA54</accession>
<organism evidence="1 2">
    <name type="scientific">[Clostridium] asparagiforme DSM 15981</name>
    <dbReference type="NCBI Taxonomy" id="518636"/>
    <lineage>
        <taxon>Bacteria</taxon>
        <taxon>Bacillati</taxon>
        <taxon>Bacillota</taxon>
        <taxon>Clostridia</taxon>
        <taxon>Lachnospirales</taxon>
        <taxon>Lachnospiraceae</taxon>
        <taxon>Enterocloster</taxon>
    </lineage>
</organism>
<proteinExistence type="predicted"/>
<protein>
    <submittedName>
        <fullName evidence="1">Uncharacterized protein</fullName>
    </submittedName>
</protein>
<dbReference type="HOGENOM" id="CLU_169501_0_0_9"/>
<comment type="caution">
    <text evidence="1">The sequence shown here is derived from an EMBL/GenBank/DDBJ whole genome shotgun (WGS) entry which is preliminary data.</text>
</comment>
<evidence type="ECO:0000313" key="2">
    <source>
        <dbReference type="Proteomes" id="UP000004756"/>
    </source>
</evidence>
<dbReference type="AlphaFoldDB" id="C0DA54"/>
<gene>
    <name evidence="1" type="ORF">CLOSTASPAR_06157</name>
</gene>
<keyword evidence="2" id="KW-1185">Reference proteome</keyword>
<dbReference type="Proteomes" id="UP000004756">
    <property type="component" value="Unassembled WGS sequence"/>
</dbReference>